<dbReference type="OrthoDB" id="411017at2759"/>
<comment type="subcellular location">
    <subcellularLocation>
        <location evidence="3">Peroxisome membrane</location>
    </subcellularLocation>
</comment>
<protein>
    <submittedName>
        <fullName evidence="4">Uncharacterized protein</fullName>
    </submittedName>
</protein>
<evidence type="ECO:0000256" key="1">
    <source>
        <dbReference type="ARBA" id="ARBA00023136"/>
    </source>
</evidence>
<dbReference type="KEGG" id="kaf:KAFR_0H02740"/>
<evidence type="ECO:0000313" key="5">
    <source>
        <dbReference type="Proteomes" id="UP000005220"/>
    </source>
</evidence>
<dbReference type="InParanoid" id="H2AZC7"/>
<reference evidence="4 5" key="1">
    <citation type="journal article" date="2011" name="Proc. Natl. Acad. Sci. U.S.A.">
        <title>Evolutionary erosion of yeast sex chromosomes by mating-type switching accidents.</title>
        <authorList>
            <person name="Gordon J.L."/>
            <person name="Armisen D."/>
            <person name="Proux-Wera E."/>
            <person name="Oheigeartaigh S.S."/>
            <person name="Byrne K.P."/>
            <person name="Wolfe K.H."/>
        </authorList>
    </citation>
    <scope>NUCLEOTIDE SEQUENCE [LARGE SCALE GENOMIC DNA]</scope>
    <source>
        <strain evidence="5">ATCC 22294 / BCRC 22015 / CBS 2517 / CECT 1963 / NBRC 1671 / NRRL Y-8276</strain>
    </source>
</reference>
<dbReference type="GeneID" id="13883413"/>
<proteinExistence type="predicted"/>
<keyword evidence="5" id="KW-1185">Reference proteome</keyword>
<gene>
    <name evidence="4" type="primary">KAFR0H02740</name>
    <name evidence="4" type="ORF">KAFR_0H02740</name>
</gene>
<dbReference type="TCDB" id="1.A.101.7.1">
    <property type="family name" value="the peroxisomal pore-forming pex11 (pex11) family"/>
</dbReference>
<dbReference type="AlphaFoldDB" id="H2AZC7"/>
<dbReference type="HOGENOM" id="CLU_1138146_0_0_1"/>
<dbReference type="InterPro" id="IPR008733">
    <property type="entry name" value="PEX11"/>
</dbReference>
<evidence type="ECO:0000256" key="3">
    <source>
        <dbReference type="ARBA" id="ARBA00046271"/>
    </source>
</evidence>
<dbReference type="GO" id="GO:0005778">
    <property type="term" value="C:peroxisomal membrane"/>
    <property type="evidence" value="ECO:0007669"/>
    <property type="project" value="UniProtKB-SubCell"/>
</dbReference>
<dbReference type="Proteomes" id="UP000005220">
    <property type="component" value="Chromosome 8"/>
</dbReference>
<sequence>MSGIEVIESKVVPKLPIVLESKENGTEETVVIVEEASSPKTLTNYQKHFKIIKFILNSVSGKDKIVKLLKCILEILRSFKLINGPFFQAVAFQLNLFRYLLRFGYTPIRLVELFQNLKDKQLIYNENFLQKVIDLYYGIFDELDLLNKLKIIRCSPRLAHWIDKHETISWEMDILLNLKQDLQRYDNHSNILLKLDILRLVCELVTNTFPTNGTFYTKKSGLILSLISSISGLSKFYIQTYKDI</sequence>
<keyword evidence="2" id="KW-0576">Peroxisome</keyword>
<dbReference type="Pfam" id="PF05648">
    <property type="entry name" value="PEX11"/>
    <property type="match status" value="1"/>
</dbReference>
<keyword evidence="1" id="KW-0472">Membrane</keyword>
<evidence type="ECO:0000313" key="4">
    <source>
        <dbReference type="EMBL" id="CCF59683.1"/>
    </source>
</evidence>
<name>H2AZC7_KAZAF</name>
<organism evidence="4 5">
    <name type="scientific">Kazachstania africana (strain ATCC 22294 / BCRC 22015 / CBS 2517 / CECT 1963 / NBRC 1671 / NRRL Y-8276)</name>
    <name type="common">Yeast</name>
    <name type="synonym">Kluyveromyces africanus</name>
    <dbReference type="NCBI Taxonomy" id="1071382"/>
    <lineage>
        <taxon>Eukaryota</taxon>
        <taxon>Fungi</taxon>
        <taxon>Dikarya</taxon>
        <taxon>Ascomycota</taxon>
        <taxon>Saccharomycotina</taxon>
        <taxon>Saccharomycetes</taxon>
        <taxon>Saccharomycetales</taxon>
        <taxon>Saccharomycetaceae</taxon>
        <taxon>Kazachstania</taxon>
    </lineage>
</organism>
<dbReference type="GO" id="GO:0016559">
    <property type="term" value="P:peroxisome fission"/>
    <property type="evidence" value="ECO:0007669"/>
    <property type="project" value="InterPro"/>
</dbReference>
<evidence type="ECO:0000256" key="2">
    <source>
        <dbReference type="ARBA" id="ARBA00023140"/>
    </source>
</evidence>
<dbReference type="RefSeq" id="XP_003958818.1">
    <property type="nucleotide sequence ID" value="XM_003958769.1"/>
</dbReference>
<dbReference type="EMBL" id="HE650828">
    <property type="protein sequence ID" value="CCF59683.1"/>
    <property type="molecule type" value="Genomic_DNA"/>
</dbReference>
<accession>H2AZC7</accession>